<feature type="domain" description="Lysidine-tRNA(Ile) synthetase C-terminal" evidence="9">
    <location>
        <begin position="386"/>
        <end position="461"/>
    </location>
</feature>
<dbReference type="GO" id="GO:0006400">
    <property type="term" value="P:tRNA modification"/>
    <property type="evidence" value="ECO:0007669"/>
    <property type="project" value="UniProtKB-UniRule"/>
</dbReference>
<dbReference type="Pfam" id="PF01171">
    <property type="entry name" value="ATP_bind_3"/>
    <property type="match status" value="1"/>
</dbReference>
<evidence type="ECO:0000313" key="10">
    <source>
        <dbReference type="EMBL" id="WCG22826.1"/>
    </source>
</evidence>
<name>A0AAE9XIE5_9ENTE</name>
<keyword evidence="5" id="KW-0547">Nucleotide-binding</keyword>
<comment type="similarity">
    <text evidence="8">Belongs to the tRNA(Ile)-lysidine synthase family.</text>
</comment>
<dbReference type="SMART" id="SM00977">
    <property type="entry name" value="TilS_C"/>
    <property type="match status" value="1"/>
</dbReference>
<evidence type="ECO:0000256" key="6">
    <source>
        <dbReference type="ARBA" id="ARBA00022840"/>
    </source>
</evidence>
<dbReference type="AlphaFoldDB" id="A0AAE9XIE5"/>
<dbReference type="InterPro" id="IPR011063">
    <property type="entry name" value="TilS/TtcA_N"/>
</dbReference>
<gene>
    <name evidence="8 10" type="primary">tilS</name>
    <name evidence="10" type="ORF">PML95_00865</name>
</gene>
<dbReference type="GO" id="GO:0005737">
    <property type="term" value="C:cytoplasm"/>
    <property type="evidence" value="ECO:0007669"/>
    <property type="project" value="UniProtKB-SubCell"/>
</dbReference>
<dbReference type="NCBIfam" id="TIGR02433">
    <property type="entry name" value="lysidine_TilS_C"/>
    <property type="match status" value="1"/>
</dbReference>
<dbReference type="EC" id="6.3.4.19" evidence="8"/>
<dbReference type="InterPro" id="IPR014729">
    <property type="entry name" value="Rossmann-like_a/b/a_fold"/>
</dbReference>
<dbReference type="PANTHER" id="PTHR43033">
    <property type="entry name" value="TRNA(ILE)-LYSIDINE SYNTHASE-RELATED"/>
    <property type="match status" value="1"/>
</dbReference>
<comment type="caution">
    <text evidence="8">Lacks conserved residue(s) required for the propagation of feature annotation.</text>
</comment>
<dbReference type="EMBL" id="CP116507">
    <property type="protein sequence ID" value="WCG22826.1"/>
    <property type="molecule type" value="Genomic_DNA"/>
</dbReference>
<evidence type="ECO:0000256" key="2">
    <source>
        <dbReference type="ARBA" id="ARBA00022490"/>
    </source>
</evidence>
<protein>
    <recommendedName>
        <fullName evidence="8">tRNA(Ile)-lysidine synthase</fullName>
        <ecNumber evidence="8">6.3.4.19</ecNumber>
    </recommendedName>
    <alternativeName>
        <fullName evidence="8">tRNA(Ile)-2-lysyl-cytidine synthase</fullName>
    </alternativeName>
    <alternativeName>
        <fullName evidence="8">tRNA(Ile)-lysidine synthetase</fullName>
    </alternativeName>
</protein>
<keyword evidence="3 8" id="KW-0436">Ligase</keyword>
<evidence type="ECO:0000313" key="11">
    <source>
        <dbReference type="Proteomes" id="UP001179600"/>
    </source>
</evidence>
<evidence type="ECO:0000256" key="3">
    <source>
        <dbReference type="ARBA" id="ARBA00022598"/>
    </source>
</evidence>
<keyword evidence="2 8" id="KW-0963">Cytoplasm</keyword>
<comment type="catalytic activity">
    <reaction evidence="7 8">
        <text>cytidine(34) in tRNA(Ile2) + L-lysine + ATP = lysidine(34) in tRNA(Ile2) + AMP + diphosphate + H(+)</text>
        <dbReference type="Rhea" id="RHEA:43744"/>
        <dbReference type="Rhea" id="RHEA-COMP:10625"/>
        <dbReference type="Rhea" id="RHEA-COMP:10670"/>
        <dbReference type="ChEBI" id="CHEBI:15378"/>
        <dbReference type="ChEBI" id="CHEBI:30616"/>
        <dbReference type="ChEBI" id="CHEBI:32551"/>
        <dbReference type="ChEBI" id="CHEBI:33019"/>
        <dbReference type="ChEBI" id="CHEBI:82748"/>
        <dbReference type="ChEBI" id="CHEBI:83665"/>
        <dbReference type="ChEBI" id="CHEBI:456215"/>
        <dbReference type="EC" id="6.3.4.19"/>
    </reaction>
</comment>
<dbReference type="GO" id="GO:0005524">
    <property type="term" value="F:ATP binding"/>
    <property type="evidence" value="ECO:0007669"/>
    <property type="project" value="UniProtKB-KW"/>
</dbReference>
<dbReference type="CDD" id="cd01992">
    <property type="entry name" value="TilS_N"/>
    <property type="match status" value="1"/>
</dbReference>
<dbReference type="SUPFAM" id="SSF52402">
    <property type="entry name" value="Adenine nucleotide alpha hydrolases-like"/>
    <property type="match status" value="1"/>
</dbReference>
<reference evidence="10" key="1">
    <citation type="submission" date="2023-01" db="EMBL/GenBank/DDBJ databases">
        <title>Oxazolidinone resistance genes in florfenicol resistant enterococci from beef cattle and veal calves at slaughter.</title>
        <authorList>
            <person name="Biggel M."/>
        </authorList>
    </citation>
    <scope>NUCLEOTIDE SEQUENCE</scope>
    <source>
        <strain evidence="10">K204-1</strain>
    </source>
</reference>
<evidence type="ECO:0000259" key="9">
    <source>
        <dbReference type="SMART" id="SM00977"/>
    </source>
</evidence>
<comment type="function">
    <text evidence="8">Ligates lysine onto the cytidine present at position 34 of the AUA codon-specific tRNA(Ile) that contains the anticodon CAU, in an ATP-dependent manner. Cytidine is converted to lysidine, thus changing the amino acid specificity of the tRNA from methionine to isoleucine.</text>
</comment>
<dbReference type="Gene3D" id="3.40.50.620">
    <property type="entry name" value="HUPs"/>
    <property type="match status" value="1"/>
</dbReference>
<evidence type="ECO:0000256" key="4">
    <source>
        <dbReference type="ARBA" id="ARBA00022694"/>
    </source>
</evidence>
<keyword evidence="4 8" id="KW-0819">tRNA processing</keyword>
<proteinExistence type="inferred from homology"/>
<evidence type="ECO:0000256" key="5">
    <source>
        <dbReference type="ARBA" id="ARBA00022741"/>
    </source>
</evidence>
<evidence type="ECO:0000256" key="7">
    <source>
        <dbReference type="ARBA" id="ARBA00048539"/>
    </source>
</evidence>
<dbReference type="HAMAP" id="MF_01161">
    <property type="entry name" value="tRNA_Ile_lys_synt"/>
    <property type="match status" value="1"/>
</dbReference>
<dbReference type="InterPro" id="IPR012094">
    <property type="entry name" value="tRNA_Ile_lys_synt"/>
</dbReference>
<dbReference type="SUPFAM" id="SSF82829">
    <property type="entry name" value="MesJ substrate recognition domain-like"/>
    <property type="match status" value="1"/>
</dbReference>
<dbReference type="PANTHER" id="PTHR43033:SF1">
    <property type="entry name" value="TRNA(ILE)-LYSIDINE SYNTHASE-RELATED"/>
    <property type="match status" value="1"/>
</dbReference>
<sequence>MTLQEAFYLQVKQEKLFTRNDRVLVAVSTGVDSMVLLDLLQRLPSKVHPEIGVVHFNHGLREQSLEEEQFLKEYCLDKQLPFYSETWEVPSDIQVISEATLREARYAFFDRICRQHGYTHLVTAHHGTDQVETVLRRLVTGSYIWDMSGISMSQQRANYLLVRPLLFASKADLLDYARTHALDYYEDATNSSREYQRNRIRHDWLPLIEKENPNYLQHFHHFVTQLNYTKDIVSQVVDPMYAELVTYDLDERPQLNRVGFLRQPESLQYMVFTKWLEDTVISKGININHRQVQAVLQMIRSNAPQKAYPLEGGWQIMTTYTSIQLVHQEAKTTENSRVNEDCAYYEMTLGDVLKVEPGVQFSLVETKSATFNEKNSLTVLESDLPLTIRRPLPGDAFIMNQQGNKKKISRYFIDNKWLKEKRDNAWVVVNRHGEVLWIPPFRKSYLSIVPETDKIQYKLLYNKADNSGGETEC</sequence>
<dbReference type="InterPro" id="IPR012795">
    <property type="entry name" value="tRNA_Ile_lys_synt_N"/>
</dbReference>
<evidence type="ECO:0000256" key="8">
    <source>
        <dbReference type="HAMAP-Rule" id="MF_01161"/>
    </source>
</evidence>
<organism evidence="10 11">
    <name type="scientific">Vagococcus lutrae</name>
    <dbReference type="NCBI Taxonomy" id="81947"/>
    <lineage>
        <taxon>Bacteria</taxon>
        <taxon>Bacillati</taxon>
        <taxon>Bacillota</taxon>
        <taxon>Bacilli</taxon>
        <taxon>Lactobacillales</taxon>
        <taxon>Enterococcaceae</taxon>
        <taxon>Vagococcus</taxon>
    </lineage>
</organism>
<dbReference type="NCBIfam" id="TIGR02432">
    <property type="entry name" value="lysidine_TilS_N"/>
    <property type="match status" value="1"/>
</dbReference>
<dbReference type="SUPFAM" id="SSF56037">
    <property type="entry name" value="PheT/TilS domain"/>
    <property type="match status" value="1"/>
</dbReference>
<accession>A0AAE9XIE5</accession>
<dbReference type="Proteomes" id="UP001179600">
    <property type="component" value="Chromosome"/>
</dbReference>
<keyword evidence="6" id="KW-0067">ATP-binding</keyword>
<dbReference type="GO" id="GO:0032267">
    <property type="term" value="F:tRNA(Ile)-lysidine synthase activity"/>
    <property type="evidence" value="ECO:0007669"/>
    <property type="project" value="UniProtKB-EC"/>
</dbReference>
<dbReference type="RefSeq" id="WP_272163398.1">
    <property type="nucleotide sequence ID" value="NZ_CP116507.1"/>
</dbReference>
<dbReference type="InterPro" id="IPR012796">
    <property type="entry name" value="Lysidine-tRNA-synth_C"/>
</dbReference>
<evidence type="ECO:0000256" key="1">
    <source>
        <dbReference type="ARBA" id="ARBA00004496"/>
    </source>
</evidence>
<comment type="subcellular location">
    <subcellularLocation>
        <location evidence="1 8">Cytoplasm</location>
    </subcellularLocation>
</comment>